<keyword evidence="1" id="KW-0812">Transmembrane</keyword>
<evidence type="ECO:0000313" key="2">
    <source>
        <dbReference type="EMBL" id="GFB11134.1"/>
    </source>
</evidence>
<protein>
    <submittedName>
        <fullName evidence="2">Uncharacterized protein</fullName>
    </submittedName>
</protein>
<dbReference type="AlphaFoldDB" id="A0A699KXR6"/>
<feature type="transmembrane region" description="Helical" evidence="1">
    <location>
        <begin position="27"/>
        <end position="51"/>
    </location>
</feature>
<dbReference type="EMBL" id="BKCJ010554397">
    <property type="protein sequence ID" value="GFB11134.1"/>
    <property type="molecule type" value="Genomic_DNA"/>
</dbReference>
<gene>
    <name evidence="2" type="ORF">Tci_683105</name>
</gene>
<comment type="caution">
    <text evidence="2">The sequence shown here is derived from an EMBL/GenBank/DDBJ whole genome shotgun (WGS) entry which is preliminary data.</text>
</comment>
<keyword evidence="1" id="KW-1133">Transmembrane helix</keyword>
<accession>A0A699KXR6</accession>
<organism evidence="2">
    <name type="scientific">Tanacetum cinerariifolium</name>
    <name type="common">Dalmatian daisy</name>
    <name type="synonym">Chrysanthemum cinerariifolium</name>
    <dbReference type="NCBI Taxonomy" id="118510"/>
    <lineage>
        <taxon>Eukaryota</taxon>
        <taxon>Viridiplantae</taxon>
        <taxon>Streptophyta</taxon>
        <taxon>Embryophyta</taxon>
        <taxon>Tracheophyta</taxon>
        <taxon>Spermatophyta</taxon>
        <taxon>Magnoliopsida</taxon>
        <taxon>eudicotyledons</taxon>
        <taxon>Gunneridae</taxon>
        <taxon>Pentapetalae</taxon>
        <taxon>asterids</taxon>
        <taxon>campanulids</taxon>
        <taxon>Asterales</taxon>
        <taxon>Asteraceae</taxon>
        <taxon>Asteroideae</taxon>
        <taxon>Anthemideae</taxon>
        <taxon>Anthemidinae</taxon>
        <taxon>Tanacetum</taxon>
    </lineage>
</organism>
<evidence type="ECO:0000256" key="1">
    <source>
        <dbReference type="SAM" id="Phobius"/>
    </source>
</evidence>
<proteinExistence type="predicted"/>
<keyword evidence="1" id="KW-0472">Membrane</keyword>
<sequence>LYPQLKVMNSLSNYTTSDESKQGIQQLVLTVVFVVQAQVVHIFNIVLIQILKVGLRKALCQRKLLPDHPYLFVLDMVAWMKSLLQTFNALLYFVSSHPFSPQEEHHHQDGHHDRGSGRHLSLAGYLDEEALVDLEIFDVFLPFHTLLPQEEHHHPDVYHDRTCERHRTCKSQLRPKTFHA</sequence>
<reference evidence="2" key="1">
    <citation type="journal article" date="2019" name="Sci. Rep.">
        <title>Draft genome of Tanacetum cinerariifolium, the natural source of mosquito coil.</title>
        <authorList>
            <person name="Yamashiro T."/>
            <person name="Shiraishi A."/>
            <person name="Satake H."/>
            <person name="Nakayama K."/>
        </authorList>
    </citation>
    <scope>NUCLEOTIDE SEQUENCE</scope>
</reference>
<name>A0A699KXR6_TANCI</name>
<feature type="non-terminal residue" evidence="2">
    <location>
        <position position="1"/>
    </location>
</feature>